<dbReference type="AlphaFoldDB" id="A0AAN9U2G8"/>
<dbReference type="InterPro" id="IPR008930">
    <property type="entry name" value="Terpenoid_cyclase/PrenylTrfase"/>
</dbReference>
<dbReference type="SUPFAM" id="SSF48239">
    <property type="entry name" value="Terpenoid cyclases/Protein prenyltransferases"/>
    <property type="match status" value="2"/>
</dbReference>
<dbReference type="PANTHER" id="PTHR31739:SF25">
    <property type="entry name" value="(E,E)-GERANYLLINALOOL SYNTHASE"/>
    <property type="match status" value="1"/>
</dbReference>
<evidence type="ECO:0000313" key="2">
    <source>
        <dbReference type="EMBL" id="KAK7737349.1"/>
    </source>
</evidence>
<keyword evidence="3" id="KW-1185">Reference proteome</keyword>
<dbReference type="PANTHER" id="PTHR31739">
    <property type="entry name" value="ENT-COPALYL DIPHOSPHATE SYNTHASE, CHLOROPLASTIC"/>
    <property type="match status" value="1"/>
</dbReference>
<reference evidence="2 3" key="1">
    <citation type="journal article" date="2023" name="PLoS ONE">
        <title>Cytospora paraplurivora sp. nov. isolated from orchards with fruit tree decline syndrome in Ontario, Canada.</title>
        <authorList>
            <person name="Ilyukhin E."/>
            <person name="Nguyen H.D.T."/>
            <person name="Castle A.J."/>
            <person name="Ellouze W."/>
        </authorList>
    </citation>
    <scope>NUCLEOTIDE SEQUENCE [LARGE SCALE GENOMIC DNA]</scope>
    <source>
        <strain evidence="2 3">FDS-564</strain>
    </source>
</reference>
<accession>A0AAN9U2G8</accession>
<gene>
    <name evidence="2" type="ORF">SLS53_006652</name>
</gene>
<dbReference type="EMBL" id="JAJSPL020000030">
    <property type="protein sequence ID" value="KAK7737349.1"/>
    <property type="molecule type" value="Genomic_DNA"/>
</dbReference>
<protein>
    <recommendedName>
        <fullName evidence="4">Ent-kaurene synthase</fullName>
    </recommendedName>
</protein>
<dbReference type="Gene3D" id="1.50.10.160">
    <property type="match status" value="1"/>
</dbReference>
<dbReference type="Proteomes" id="UP001320245">
    <property type="component" value="Unassembled WGS sequence"/>
</dbReference>
<comment type="caution">
    <text evidence="2">The sequence shown here is derived from an EMBL/GenBank/DDBJ whole genome shotgun (WGS) entry which is preliminary data.</text>
</comment>
<evidence type="ECO:0000313" key="3">
    <source>
        <dbReference type="Proteomes" id="UP001320245"/>
    </source>
</evidence>
<organism evidence="2 3">
    <name type="scientific">Cytospora paraplurivora</name>
    <dbReference type="NCBI Taxonomy" id="2898453"/>
    <lineage>
        <taxon>Eukaryota</taxon>
        <taxon>Fungi</taxon>
        <taxon>Dikarya</taxon>
        <taxon>Ascomycota</taxon>
        <taxon>Pezizomycotina</taxon>
        <taxon>Sordariomycetes</taxon>
        <taxon>Sordariomycetidae</taxon>
        <taxon>Diaporthales</taxon>
        <taxon>Cytosporaceae</taxon>
        <taxon>Cytospora</taxon>
    </lineage>
</organism>
<evidence type="ECO:0008006" key="4">
    <source>
        <dbReference type="Google" id="ProtNLM"/>
    </source>
</evidence>
<dbReference type="GO" id="GO:0010333">
    <property type="term" value="F:terpene synthase activity"/>
    <property type="evidence" value="ECO:0007669"/>
    <property type="project" value="InterPro"/>
</dbReference>
<dbReference type="GO" id="GO:0000287">
    <property type="term" value="F:magnesium ion binding"/>
    <property type="evidence" value="ECO:0007669"/>
    <property type="project" value="TreeGrafter"/>
</dbReference>
<sequence length="883" mass="98621">MDASIDRRNQNTPAYKARELIRTLAESLDTPYHGSSFMTKSVYDTAWVAMVTKPSMAADGDRRRRWLFPECFQFVLESQGPDGGFGTGPSEVDGILNTMAALLALCKYQDSLVTDGIPGLDDVAGRITRGKEFLDHALQCWDVQSAMHVGFEVLVPSLLDLLRYEGLDFHFPGRAALMALNKRKALTPLLEADPTQLHSDDLDSKHLSRLCDFLAANLQNGRGVVGFAPNVLADADDTAKTILCLHLLGRDAECDQMIEAFEEEGHFKTYDLESNESLSANCNVLLAILSSKSPASYLPQIIKALAFNLEPQYCMMLLAQALVGALKFWGSNPDDVVGPSLNTLVGDRIPLVTLQIIVRTLSAQDGSGSWKESPEITAYALLTLEKLCDLPWCAPAGLDIHIREAISRGTRFLEQAVISPAVIWVEKVTYGSSILSEAYCLAALHYNVRLNPWDDKVRALLQGTFPSGENLNGFTSFFSRLPIFSNEPQWRLRASIVEGYLFAPGLRRALDNLDIFQYKEPEAEGGNNGKDYLEYIPLTWTTCNNAASFGISSEILYDMLVISALNFQIDKYLEGITEDECLLSDGGVGFESIRSVIQTLFQDTQLPKGSSMGGAPVPQLEPLLREMTDTLSRFIAVVSEHPHVSQASPHARRRLLRQLSLFLQAHVTHGEDSAHMRGQSIQDDGEWMPFKGAQDRGSSYYDWVRTTSADHTSCPYSFDLFTCLISQPWDVSGSQPEDCFSSTSQARYLASDVRQHLATLCRQYNDYGSVKRDHAEGNLNSIDFPEFHRRQVHYNIREEERKTQNSFYPMRQKNGHRNPALVDGVEQRRAELMEIASYERECLDLGLQRLKGLISGQTERALHVFVNVTDLYGQIYAVRDINT</sequence>
<proteinExistence type="inferred from homology"/>
<dbReference type="GO" id="GO:0016102">
    <property type="term" value="P:diterpenoid biosynthetic process"/>
    <property type="evidence" value="ECO:0007669"/>
    <property type="project" value="TreeGrafter"/>
</dbReference>
<name>A0AAN9U2G8_9PEZI</name>
<dbReference type="InterPro" id="IPR050148">
    <property type="entry name" value="Terpene_synthase-like"/>
</dbReference>
<comment type="similarity">
    <text evidence="1">Belongs to the terpene synthase family.</text>
</comment>
<evidence type="ECO:0000256" key="1">
    <source>
        <dbReference type="ARBA" id="ARBA00006333"/>
    </source>
</evidence>